<dbReference type="AlphaFoldDB" id="A0A1Y6G5T8"/>
<evidence type="ECO:0000256" key="5">
    <source>
        <dbReference type="SAM" id="Phobius"/>
    </source>
</evidence>
<feature type="transmembrane region" description="Helical" evidence="5">
    <location>
        <begin position="110"/>
        <end position="129"/>
    </location>
</feature>
<protein>
    <submittedName>
        <fullName evidence="7">Putative flippase GtrA (Transmembrane translocase of bactoprenol-linked glucose)</fullName>
    </submittedName>
</protein>
<sequence>MTDLAVLRDTLTRLIRYGVIGLALNFSGYLLYLGLTWLGAGPKTTMTLLYAVGAVAGYFSHRKLAFSYGGSVVGSAIRYGVAHLCGYGLNFALLYILVDRLGYPHQVIQGLAIFMVAGFLFLCFNFVVFPQSRANRSERRNSES</sequence>
<gene>
    <name evidence="7" type="ORF">SAMN06295905_2801</name>
</gene>
<accession>A0A1Y6G5T8</accession>
<dbReference type="GO" id="GO:0000271">
    <property type="term" value="P:polysaccharide biosynthetic process"/>
    <property type="evidence" value="ECO:0007669"/>
    <property type="project" value="InterPro"/>
</dbReference>
<dbReference type="Pfam" id="PF04138">
    <property type="entry name" value="GtrA_DPMS_TM"/>
    <property type="match status" value="1"/>
</dbReference>
<dbReference type="RefSeq" id="WP_086471180.1">
    <property type="nucleotide sequence ID" value="NZ_FXWK01000002.1"/>
</dbReference>
<dbReference type="EMBL" id="FXWK01000002">
    <property type="protein sequence ID" value="SMQ85522.1"/>
    <property type="molecule type" value="Genomic_DNA"/>
</dbReference>
<dbReference type="GO" id="GO:0016020">
    <property type="term" value="C:membrane"/>
    <property type="evidence" value="ECO:0007669"/>
    <property type="project" value="UniProtKB-SubCell"/>
</dbReference>
<organism evidence="7 8">
    <name type="scientific">Devosia lucknowensis</name>
    <dbReference type="NCBI Taxonomy" id="1096929"/>
    <lineage>
        <taxon>Bacteria</taxon>
        <taxon>Pseudomonadati</taxon>
        <taxon>Pseudomonadota</taxon>
        <taxon>Alphaproteobacteria</taxon>
        <taxon>Hyphomicrobiales</taxon>
        <taxon>Devosiaceae</taxon>
        <taxon>Devosia</taxon>
    </lineage>
</organism>
<evidence type="ECO:0000256" key="3">
    <source>
        <dbReference type="ARBA" id="ARBA00022989"/>
    </source>
</evidence>
<reference evidence="8" key="1">
    <citation type="submission" date="2017-04" db="EMBL/GenBank/DDBJ databases">
        <authorList>
            <person name="Varghese N."/>
            <person name="Submissions S."/>
        </authorList>
    </citation>
    <scope>NUCLEOTIDE SEQUENCE [LARGE SCALE GENOMIC DNA]</scope>
</reference>
<keyword evidence="2 5" id="KW-0812">Transmembrane</keyword>
<name>A0A1Y6G5T8_9HYPH</name>
<feature type="domain" description="GtrA/DPMS transmembrane" evidence="6">
    <location>
        <begin position="17"/>
        <end position="129"/>
    </location>
</feature>
<keyword evidence="3 5" id="KW-1133">Transmembrane helix</keyword>
<feature type="transmembrane region" description="Helical" evidence="5">
    <location>
        <begin position="47"/>
        <end position="64"/>
    </location>
</feature>
<evidence type="ECO:0000259" key="6">
    <source>
        <dbReference type="Pfam" id="PF04138"/>
    </source>
</evidence>
<evidence type="ECO:0000313" key="7">
    <source>
        <dbReference type="EMBL" id="SMQ85522.1"/>
    </source>
</evidence>
<keyword evidence="8" id="KW-1185">Reference proteome</keyword>
<keyword evidence="4 5" id="KW-0472">Membrane</keyword>
<feature type="transmembrane region" description="Helical" evidence="5">
    <location>
        <begin position="76"/>
        <end position="98"/>
    </location>
</feature>
<evidence type="ECO:0000313" key="8">
    <source>
        <dbReference type="Proteomes" id="UP000194474"/>
    </source>
</evidence>
<comment type="subcellular location">
    <subcellularLocation>
        <location evidence="1">Membrane</location>
        <topology evidence="1">Multi-pass membrane protein</topology>
    </subcellularLocation>
</comment>
<dbReference type="Proteomes" id="UP000194474">
    <property type="component" value="Unassembled WGS sequence"/>
</dbReference>
<evidence type="ECO:0000256" key="2">
    <source>
        <dbReference type="ARBA" id="ARBA00022692"/>
    </source>
</evidence>
<dbReference type="OrthoDB" id="5772132at2"/>
<evidence type="ECO:0000256" key="4">
    <source>
        <dbReference type="ARBA" id="ARBA00023136"/>
    </source>
</evidence>
<evidence type="ECO:0000256" key="1">
    <source>
        <dbReference type="ARBA" id="ARBA00004141"/>
    </source>
</evidence>
<dbReference type="InterPro" id="IPR007267">
    <property type="entry name" value="GtrA_DPMS_TM"/>
</dbReference>
<proteinExistence type="predicted"/>
<feature type="transmembrane region" description="Helical" evidence="5">
    <location>
        <begin position="14"/>
        <end position="35"/>
    </location>
</feature>